<dbReference type="AlphaFoldDB" id="A0A4R4UTX5"/>
<feature type="region of interest" description="Disordered" evidence="4">
    <location>
        <begin position="1"/>
        <end position="24"/>
    </location>
</feature>
<proteinExistence type="predicted"/>
<keyword evidence="3" id="KW-0804">Transcription</keyword>
<organism evidence="6 7">
    <name type="scientific">Saccharopolyspora aridisoli</name>
    <dbReference type="NCBI Taxonomy" id="2530385"/>
    <lineage>
        <taxon>Bacteria</taxon>
        <taxon>Bacillati</taxon>
        <taxon>Actinomycetota</taxon>
        <taxon>Actinomycetes</taxon>
        <taxon>Pseudonocardiales</taxon>
        <taxon>Pseudonocardiaceae</taxon>
        <taxon>Saccharopolyspora</taxon>
    </lineage>
</organism>
<keyword evidence="7" id="KW-1185">Reference proteome</keyword>
<dbReference type="PANTHER" id="PTHR44688:SF16">
    <property type="entry name" value="DNA-BINDING TRANSCRIPTIONAL ACTIVATOR DEVR_DOSR"/>
    <property type="match status" value="1"/>
</dbReference>
<reference evidence="6 7" key="1">
    <citation type="submission" date="2019-03" db="EMBL/GenBank/DDBJ databases">
        <title>Draft genome sequences of novel Actinobacteria.</title>
        <authorList>
            <person name="Sahin N."/>
            <person name="Ay H."/>
            <person name="Saygin H."/>
        </authorList>
    </citation>
    <scope>NUCLEOTIDE SEQUENCE [LARGE SCALE GENOMIC DNA]</scope>
    <source>
        <strain evidence="6 7">16K404</strain>
    </source>
</reference>
<dbReference type="InterPro" id="IPR000792">
    <property type="entry name" value="Tscrpt_reg_LuxR_C"/>
</dbReference>
<evidence type="ECO:0000313" key="6">
    <source>
        <dbReference type="EMBL" id="TDC95531.1"/>
    </source>
</evidence>
<dbReference type="SMART" id="SM00421">
    <property type="entry name" value="HTH_LUXR"/>
    <property type="match status" value="1"/>
</dbReference>
<dbReference type="InterPro" id="IPR016032">
    <property type="entry name" value="Sig_transdc_resp-reg_C-effctor"/>
</dbReference>
<evidence type="ECO:0000259" key="5">
    <source>
        <dbReference type="PROSITE" id="PS50043"/>
    </source>
</evidence>
<dbReference type="PROSITE" id="PS50043">
    <property type="entry name" value="HTH_LUXR_2"/>
    <property type="match status" value="1"/>
</dbReference>
<evidence type="ECO:0000313" key="7">
    <source>
        <dbReference type="Proteomes" id="UP000294744"/>
    </source>
</evidence>
<evidence type="ECO:0000256" key="1">
    <source>
        <dbReference type="ARBA" id="ARBA00023015"/>
    </source>
</evidence>
<dbReference type="Gene3D" id="3.40.50.2300">
    <property type="match status" value="1"/>
</dbReference>
<name>A0A4R4UTX5_9PSEU</name>
<feature type="domain" description="HTH luxR-type" evidence="5">
    <location>
        <begin position="180"/>
        <end position="245"/>
    </location>
</feature>
<dbReference type="PRINTS" id="PR00038">
    <property type="entry name" value="HTHLUXR"/>
</dbReference>
<keyword evidence="2" id="KW-0238">DNA-binding</keyword>
<dbReference type="EMBL" id="SMKV01000004">
    <property type="protein sequence ID" value="TDC95531.1"/>
    <property type="molecule type" value="Genomic_DNA"/>
</dbReference>
<keyword evidence="1" id="KW-0805">Transcription regulation</keyword>
<protein>
    <submittedName>
        <fullName evidence="6">Response regulator transcription factor</fullName>
    </submittedName>
</protein>
<evidence type="ECO:0000256" key="4">
    <source>
        <dbReference type="SAM" id="MobiDB-lite"/>
    </source>
</evidence>
<evidence type="ECO:0000256" key="2">
    <source>
        <dbReference type="ARBA" id="ARBA00023125"/>
    </source>
</evidence>
<dbReference type="OrthoDB" id="4309410at2"/>
<dbReference type="Proteomes" id="UP000294744">
    <property type="component" value="Unassembled WGS sequence"/>
</dbReference>
<dbReference type="PANTHER" id="PTHR44688">
    <property type="entry name" value="DNA-BINDING TRANSCRIPTIONAL ACTIVATOR DEVR_DOSR"/>
    <property type="match status" value="1"/>
</dbReference>
<gene>
    <name evidence="6" type="ORF">E1161_05010</name>
</gene>
<evidence type="ECO:0000256" key="3">
    <source>
        <dbReference type="ARBA" id="ARBA00023163"/>
    </source>
</evidence>
<dbReference type="Pfam" id="PF00196">
    <property type="entry name" value="GerE"/>
    <property type="match status" value="1"/>
</dbReference>
<comment type="caution">
    <text evidence="6">The sequence shown here is derived from an EMBL/GenBank/DDBJ whole genome shotgun (WGS) entry which is preliminary data.</text>
</comment>
<sequence length="247" mass="26952">MCAESGHLGRTSNSSCPNGRAPAPRFRVSLERGVSWGGEPMTRVAVAICAADPILASGVTHQLRPRPEVEVLRTEEEERAEVSLVVVDRLDEESEQVLRRLQRTSSVRTGLIVGEFGQDALQTAIECGVAAVLRRRDATQDRLVGLITALVRGEGVLPGDMLGRLLDHVSRLQRGVSDTAGATLSTLTSREGEVLRLISDGFDTKEIATKMSYSERTVKNILQEVTTRLQLRNRAHAVGYAMRQGLI</sequence>
<dbReference type="SUPFAM" id="SSF46894">
    <property type="entry name" value="C-terminal effector domain of the bipartite response regulators"/>
    <property type="match status" value="1"/>
</dbReference>
<dbReference type="GO" id="GO:0006355">
    <property type="term" value="P:regulation of DNA-templated transcription"/>
    <property type="evidence" value="ECO:0007669"/>
    <property type="project" value="InterPro"/>
</dbReference>
<dbReference type="CDD" id="cd06170">
    <property type="entry name" value="LuxR_C_like"/>
    <property type="match status" value="1"/>
</dbReference>
<accession>A0A4R4UTX5</accession>
<dbReference type="GO" id="GO:0003677">
    <property type="term" value="F:DNA binding"/>
    <property type="evidence" value="ECO:0007669"/>
    <property type="project" value="UniProtKB-KW"/>
</dbReference>